<dbReference type="SUPFAM" id="SSF52540">
    <property type="entry name" value="P-loop containing nucleoside triphosphate hydrolases"/>
    <property type="match status" value="2"/>
</dbReference>
<evidence type="ECO:0000256" key="6">
    <source>
        <dbReference type="ARBA" id="ARBA00022840"/>
    </source>
</evidence>
<dbReference type="GO" id="GO:0006281">
    <property type="term" value="P:DNA repair"/>
    <property type="evidence" value="ECO:0007669"/>
    <property type="project" value="UniProtKB-KW"/>
</dbReference>
<dbReference type="PATRIC" id="fig|861450.3.peg.1921"/>
<dbReference type="SMART" id="SM00382">
    <property type="entry name" value="AAA"/>
    <property type="match status" value="1"/>
</dbReference>
<dbReference type="InterPro" id="IPR004604">
    <property type="entry name" value="DNA_recomb/repair_RecN"/>
</dbReference>
<dbReference type="InterPro" id="IPR003395">
    <property type="entry name" value="RecF/RecN/SMC_N"/>
</dbReference>
<comment type="caution">
    <text evidence="11">The sequence shown here is derived from an EMBL/GenBank/DDBJ whole genome shotgun (WGS) entry which is preliminary data.</text>
</comment>
<sequence>MLQSLHIENFALIEELYLTFTDGVTVFTGETGAGKSILLDAIGMLAGKRASASFVRTGAEAFLVEGAFFLPVHDEKLKAFLEAHHIEAEDGEIVVSRRFWRNGRGTSLVNGAVVPQAVVRRLGLFLLDIHGQYDSRLIFDKAYHVRLLDNFTARSRACRLRYTALYNEWKTLREEAAALEKDEGDKARLLDVLDFQIKEIEEAKLKDGEDEALEEHIRRASHAEHITDGLKTALFILEGGERRAGMVDGIGEIRRSLLKNAAYDDTFSALAEKAETLSYELEELRDELLTYADGMDFDAAALDRMQSRLAAIEKLKRKYGFTVADILRFLAEARAERDKLSDSGKTAAALKKQIARKETELRDSAAELFRARCEGAARFREETEAALHRLGLEKSRISFRIEPMTDITPVGAASAELYFSANRGEAERPLAEVASGGEVSRIALALKTIFREGGTDRTVIFDEIDVGVSGQTGLQVAAHIGKLGRTGQVFCITHLPQTAAIADSHFSLRKEERDGRTVTAVRELDKTAHVAEIARMFSGNDTTEAGLRAAAELIKKVKSDN</sequence>
<evidence type="ECO:0000313" key="12">
    <source>
        <dbReference type="Proteomes" id="UP000005481"/>
    </source>
</evidence>
<evidence type="ECO:0000256" key="8">
    <source>
        <dbReference type="ARBA" id="ARBA00033408"/>
    </source>
</evidence>
<dbReference type="OrthoDB" id="9806954at2"/>
<dbReference type="PANTHER" id="PTHR11059">
    <property type="entry name" value="DNA REPAIR PROTEIN RECN"/>
    <property type="match status" value="1"/>
</dbReference>
<evidence type="ECO:0000313" key="11">
    <source>
        <dbReference type="EMBL" id="EHM37559.1"/>
    </source>
</evidence>
<evidence type="ECO:0000256" key="5">
    <source>
        <dbReference type="ARBA" id="ARBA00022763"/>
    </source>
</evidence>
<keyword evidence="5 9" id="KW-0227">DNA damage</keyword>
<dbReference type="InterPro" id="IPR003593">
    <property type="entry name" value="AAA+_ATPase"/>
</dbReference>
<dbReference type="AlphaFoldDB" id="G9YK88"/>
<dbReference type="RefSeq" id="WP_006791058.1">
    <property type="nucleotide sequence ID" value="NZ_JH417616.1"/>
</dbReference>
<dbReference type="GO" id="GO:0043590">
    <property type="term" value="C:bacterial nucleoid"/>
    <property type="evidence" value="ECO:0007669"/>
    <property type="project" value="TreeGrafter"/>
</dbReference>
<evidence type="ECO:0000259" key="10">
    <source>
        <dbReference type="SMART" id="SM00382"/>
    </source>
</evidence>
<evidence type="ECO:0000256" key="2">
    <source>
        <dbReference type="ARBA" id="ARBA00009441"/>
    </source>
</evidence>
<comment type="similarity">
    <text evidence="2 9">Belongs to the RecN family.</text>
</comment>
<keyword evidence="6" id="KW-0067">ATP-binding</keyword>
<dbReference type="HOGENOM" id="CLU_018297_3_1_9"/>
<dbReference type="GO" id="GO:0005524">
    <property type="term" value="F:ATP binding"/>
    <property type="evidence" value="ECO:0007669"/>
    <property type="project" value="UniProtKB-KW"/>
</dbReference>
<dbReference type="GO" id="GO:0009432">
    <property type="term" value="P:SOS response"/>
    <property type="evidence" value="ECO:0007669"/>
    <property type="project" value="TreeGrafter"/>
</dbReference>
<dbReference type="Pfam" id="PF02463">
    <property type="entry name" value="SMC_N"/>
    <property type="match status" value="1"/>
</dbReference>
<proteinExistence type="inferred from homology"/>
<keyword evidence="4" id="KW-0547">Nucleotide-binding</keyword>
<evidence type="ECO:0000256" key="1">
    <source>
        <dbReference type="ARBA" id="ARBA00003618"/>
    </source>
</evidence>
<protein>
    <recommendedName>
        <fullName evidence="3 9">DNA repair protein RecN</fullName>
    </recommendedName>
    <alternativeName>
        <fullName evidence="8 9">Recombination protein N</fullName>
    </alternativeName>
</protein>
<dbReference type="Gene3D" id="3.40.50.300">
    <property type="entry name" value="P-loop containing nucleotide triphosphate hydrolases"/>
    <property type="match status" value="2"/>
</dbReference>
<evidence type="ECO:0000256" key="3">
    <source>
        <dbReference type="ARBA" id="ARBA00021315"/>
    </source>
</evidence>
<dbReference type="EMBL" id="AGCJ01000094">
    <property type="protein sequence ID" value="EHM37559.1"/>
    <property type="molecule type" value="Genomic_DNA"/>
</dbReference>
<reference evidence="11 12" key="1">
    <citation type="submission" date="2011-08" db="EMBL/GenBank/DDBJ databases">
        <authorList>
            <person name="Weinstock G."/>
            <person name="Sodergren E."/>
            <person name="Clifton S."/>
            <person name="Fulton L."/>
            <person name="Fulton B."/>
            <person name="Courtney L."/>
            <person name="Fronick C."/>
            <person name="Harrison M."/>
            <person name="Strong C."/>
            <person name="Farmer C."/>
            <person name="Delahaunty K."/>
            <person name="Markovic C."/>
            <person name="Hall O."/>
            <person name="Minx P."/>
            <person name="Tomlinson C."/>
            <person name="Mitreva M."/>
            <person name="Hou S."/>
            <person name="Chen J."/>
            <person name="Wollam A."/>
            <person name="Pepin K.H."/>
            <person name="Johnson M."/>
            <person name="Bhonagiri V."/>
            <person name="Zhang X."/>
            <person name="Suruliraj S."/>
            <person name="Warren W."/>
            <person name="Chinwalla A."/>
            <person name="Mardis E.R."/>
            <person name="Wilson R.K."/>
        </authorList>
    </citation>
    <scope>NUCLEOTIDE SEQUENCE [LARGE SCALE GENOMIC DNA]</scope>
    <source>
        <strain evidence="11 12">F0357</strain>
    </source>
</reference>
<dbReference type="Proteomes" id="UP000005481">
    <property type="component" value="Unassembled WGS sequence"/>
</dbReference>
<keyword evidence="7 9" id="KW-0234">DNA repair</keyword>
<evidence type="ECO:0000256" key="9">
    <source>
        <dbReference type="PIRNR" id="PIRNR003128"/>
    </source>
</evidence>
<name>G9YK88_9FIRM</name>
<dbReference type="GO" id="GO:0006310">
    <property type="term" value="P:DNA recombination"/>
    <property type="evidence" value="ECO:0007669"/>
    <property type="project" value="InterPro"/>
</dbReference>
<evidence type="ECO:0000256" key="7">
    <source>
        <dbReference type="ARBA" id="ARBA00023204"/>
    </source>
</evidence>
<evidence type="ECO:0000256" key="4">
    <source>
        <dbReference type="ARBA" id="ARBA00022741"/>
    </source>
</evidence>
<dbReference type="InterPro" id="IPR027417">
    <property type="entry name" value="P-loop_NTPase"/>
</dbReference>
<accession>G9YK88</accession>
<dbReference type="STRING" id="861450.HMPREF0080_02098"/>
<dbReference type="PIRSF" id="PIRSF003128">
    <property type="entry name" value="RecN"/>
    <property type="match status" value="1"/>
</dbReference>
<organism evidence="11 12">
    <name type="scientific">Anaeroglobus geminatus F0357</name>
    <dbReference type="NCBI Taxonomy" id="861450"/>
    <lineage>
        <taxon>Bacteria</taxon>
        <taxon>Bacillati</taxon>
        <taxon>Bacillota</taxon>
        <taxon>Negativicutes</taxon>
        <taxon>Veillonellales</taxon>
        <taxon>Veillonellaceae</taxon>
        <taxon>Anaeroglobus</taxon>
    </lineage>
</organism>
<feature type="domain" description="AAA+ ATPase" evidence="10">
    <location>
        <begin position="21"/>
        <end position="516"/>
    </location>
</feature>
<dbReference type="CDD" id="cd03241">
    <property type="entry name" value="ABC_RecN"/>
    <property type="match status" value="2"/>
</dbReference>
<comment type="function">
    <text evidence="1 9">May be involved in recombinational repair of damaged DNA.</text>
</comment>
<keyword evidence="12" id="KW-1185">Reference proteome</keyword>
<gene>
    <name evidence="11" type="ORF">HMPREF0080_02098</name>
</gene>
<dbReference type="PANTHER" id="PTHR11059:SF0">
    <property type="entry name" value="DNA REPAIR PROTEIN RECN"/>
    <property type="match status" value="1"/>
</dbReference>
<dbReference type="eggNOG" id="COG0497">
    <property type="taxonomic scope" value="Bacteria"/>
</dbReference>
<dbReference type="NCBIfam" id="TIGR00634">
    <property type="entry name" value="recN"/>
    <property type="match status" value="1"/>
</dbReference>